<dbReference type="Pfam" id="PF01521">
    <property type="entry name" value="Fe-S_biosyn"/>
    <property type="match status" value="1"/>
</dbReference>
<dbReference type="InterPro" id="IPR000361">
    <property type="entry name" value="ATAP_core_dom"/>
</dbReference>
<sequence>MRFTFTLSAVERLADTMADGTRGLKLLYDTEGCGCVMNGVPTLLVVPEPEPTDKLGEGSPYPVWYEPNYEVFFEPELTIDYNRARSAFVLKSANQIYTPNLRLLRGNG</sequence>
<gene>
    <name evidence="2" type="ORF">GXP70_18425</name>
</gene>
<dbReference type="AlphaFoldDB" id="A0A6C0FXE9"/>
<reference evidence="2 3" key="1">
    <citation type="submission" date="2020-01" db="EMBL/GenBank/DDBJ databases">
        <title>Paenibacillus sp. nov., isolated from tomato rhizosphere.</title>
        <authorList>
            <person name="Weon H.-Y."/>
            <person name="Lee S.A."/>
        </authorList>
    </citation>
    <scope>NUCLEOTIDE SEQUENCE [LARGE SCALE GENOMIC DNA]</scope>
    <source>
        <strain evidence="2 3">12200R-189</strain>
    </source>
</reference>
<dbReference type="InterPro" id="IPR035903">
    <property type="entry name" value="HesB-like_dom_sf"/>
</dbReference>
<dbReference type="EMBL" id="CP048209">
    <property type="protein sequence ID" value="QHT61758.1"/>
    <property type="molecule type" value="Genomic_DNA"/>
</dbReference>
<keyword evidence="3" id="KW-1185">Reference proteome</keyword>
<proteinExistence type="predicted"/>
<accession>A0A6C0FXE9</accession>
<dbReference type="Proteomes" id="UP000476064">
    <property type="component" value="Chromosome"/>
</dbReference>
<dbReference type="RefSeq" id="WP_162358196.1">
    <property type="nucleotide sequence ID" value="NZ_CP048209.1"/>
</dbReference>
<evidence type="ECO:0000259" key="1">
    <source>
        <dbReference type="Pfam" id="PF01521"/>
    </source>
</evidence>
<protein>
    <submittedName>
        <fullName evidence="2">Iron-sulfur cluster biosynthesis family protein</fullName>
    </submittedName>
</protein>
<dbReference type="KEGG" id="plyc:GXP70_18425"/>
<feature type="domain" description="Core" evidence="1">
    <location>
        <begin position="1"/>
        <end position="103"/>
    </location>
</feature>
<name>A0A6C0FXE9_9BACL</name>
<evidence type="ECO:0000313" key="2">
    <source>
        <dbReference type="EMBL" id="QHT61758.1"/>
    </source>
</evidence>
<evidence type="ECO:0000313" key="3">
    <source>
        <dbReference type="Proteomes" id="UP000476064"/>
    </source>
</evidence>
<dbReference type="SUPFAM" id="SSF89360">
    <property type="entry name" value="HesB-like domain"/>
    <property type="match status" value="1"/>
</dbReference>
<dbReference type="Gene3D" id="2.60.300.12">
    <property type="entry name" value="HesB-like domain"/>
    <property type="match status" value="1"/>
</dbReference>
<organism evidence="2 3">
    <name type="scientific">Paenibacillus lycopersici</name>
    <dbReference type="NCBI Taxonomy" id="2704462"/>
    <lineage>
        <taxon>Bacteria</taxon>
        <taxon>Bacillati</taxon>
        <taxon>Bacillota</taxon>
        <taxon>Bacilli</taxon>
        <taxon>Bacillales</taxon>
        <taxon>Paenibacillaceae</taxon>
        <taxon>Paenibacillus</taxon>
    </lineage>
</organism>